<dbReference type="Gene3D" id="1.10.3720.10">
    <property type="entry name" value="MetI-like"/>
    <property type="match status" value="1"/>
</dbReference>
<accession>A0A9W6GK17</accession>
<feature type="domain" description="ABC transmembrane type-1" evidence="8">
    <location>
        <begin position="74"/>
        <end position="209"/>
    </location>
</feature>
<dbReference type="SUPFAM" id="SSF161098">
    <property type="entry name" value="MetI-like"/>
    <property type="match status" value="1"/>
</dbReference>
<evidence type="ECO:0000256" key="2">
    <source>
        <dbReference type="ARBA" id="ARBA00022448"/>
    </source>
</evidence>
<dbReference type="EMBL" id="BSDY01000002">
    <property type="protein sequence ID" value="GLI55062.1"/>
    <property type="molecule type" value="Genomic_DNA"/>
</dbReference>
<comment type="similarity">
    <text evidence="7">Belongs to the binding-protein-dependent transport system permease family.</text>
</comment>
<gene>
    <name evidence="9" type="ORF">PM10SUCC1_05770</name>
</gene>
<evidence type="ECO:0000256" key="5">
    <source>
        <dbReference type="ARBA" id="ARBA00022989"/>
    </source>
</evidence>
<organism evidence="9 10">
    <name type="scientific">Propionigenium maris DSM 9537</name>
    <dbReference type="NCBI Taxonomy" id="1123000"/>
    <lineage>
        <taxon>Bacteria</taxon>
        <taxon>Fusobacteriati</taxon>
        <taxon>Fusobacteriota</taxon>
        <taxon>Fusobacteriia</taxon>
        <taxon>Fusobacteriales</taxon>
        <taxon>Fusobacteriaceae</taxon>
        <taxon>Propionigenium</taxon>
    </lineage>
</organism>
<dbReference type="PANTHER" id="PTHR30151:SF0">
    <property type="entry name" value="ABC TRANSPORTER PERMEASE PROTEIN MJ0413-RELATED"/>
    <property type="match status" value="1"/>
</dbReference>
<dbReference type="InterPro" id="IPR035906">
    <property type="entry name" value="MetI-like_sf"/>
</dbReference>
<dbReference type="GO" id="GO:0005886">
    <property type="term" value="C:plasma membrane"/>
    <property type="evidence" value="ECO:0007669"/>
    <property type="project" value="UniProtKB-SubCell"/>
</dbReference>
<keyword evidence="2 7" id="KW-0813">Transport</keyword>
<dbReference type="PANTHER" id="PTHR30151">
    <property type="entry name" value="ALKANE SULFONATE ABC TRANSPORTER-RELATED, MEMBRANE SUBUNIT"/>
    <property type="match status" value="1"/>
</dbReference>
<dbReference type="AlphaFoldDB" id="A0A9W6GK17"/>
<keyword evidence="10" id="KW-1185">Reference proteome</keyword>
<keyword evidence="6 7" id="KW-0472">Membrane</keyword>
<evidence type="ECO:0000256" key="1">
    <source>
        <dbReference type="ARBA" id="ARBA00004651"/>
    </source>
</evidence>
<dbReference type="Pfam" id="PF00528">
    <property type="entry name" value="BPD_transp_1"/>
    <property type="match status" value="1"/>
</dbReference>
<name>A0A9W6GK17_9FUSO</name>
<proteinExistence type="inferred from homology"/>
<evidence type="ECO:0000256" key="7">
    <source>
        <dbReference type="RuleBase" id="RU363032"/>
    </source>
</evidence>
<evidence type="ECO:0000256" key="6">
    <source>
        <dbReference type="ARBA" id="ARBA00023136"/>
    </source>
</evidence>
<keyword evidence="4 7" id="KW-0812">Transmembrane</keyword>
<keyword evidence="3" id="KW-1003">Cell membrane</keyword>
<feature type="transmembrane region" description="Helical" evidence="7">
    <location>
        <begin position="84"/>
        <end position="103"/>
    </location>
</feature>
<feature type="transmembrane region" description="Helical" evidence="7">
    <location>
        <begin position="115"/>
        <end position="134"/>
    </location>
</feature>
<evidence type="ECO:0000313" key="9">
    <source>
        <dbReference type="EMBL" id="GLI55062.1"/>
    </source>
</evidence>
<feature type="transmembrane region" description="Helical" evidence="7">
    <location>
        <begin position="28"/>
        <end position="45"/>
    </location>
</feature>
<dbReference type="Proteomes" id="UP001144471">
    <property type="component" value="Unassembled WGS sequence"/>
</dbReference>
<dbReference type="PROSITE" id="PS50928">
    <property type="entry name" value="ABC_TM1"/>
    <property type="match status" value="1"/>
</dbReference>
<evidence type="ECO:0000259" key="8">
    <source>
        <dbReference type="PROSITE" id="PS50928"/>
    </source>
</evidence>
<dbReference type="CDD" id="cd06261">
    <property type="entry name" value="TM_PBP2"/>
    <property type="match status" value="1"/>
</dbReference>
<reference evidence="9" key="1">
    <citation type="submission" date="2022-12" db="EMBL/GenBank/DDBJ databases">
        <title>Reference genome sequencing for broad-spectrum identification of bacterial and archaeal isolates by mass spectrometry.</title>
        <authorList>
            <person name="Sekiguchi Y."/>
            <person name="Tourlousse D.M."/>
        </authorList>
    </citation>
    <scope>NUCLEOTIDE SEQUENCE</scope>
    <source>
        <strain evidence="9">10succ1</strain>
    </source>
</reference>
<keyword evidence="5 7" id="KW-1133">Transmembrane helix</keyword>
<sequence>MAETCVYTKVSKDQNPIKGKMKNICNRSIAFIGILTVWQIMSIYYHNELLLPSPVITIKEFFKCIVDLEVLENMGITMGRVLKGFLLSLLFGLPLGFLMGYFRAVEKAMGGIIDAVRQIPVMAWVPLTIVWFGIGDGPTLFLIAFSGVFPIILNTLEGVKGISSDYYNAARSMGASRFSLFKDVTLPAVVPDILTGARISISTGWMSVI</sequence>
<evidence type="ECO:0000256" key="4">
    <source>
        <dbReference type="ARBA" id="ARBA00022692"/>
    </source>
</evidence>
<evidence type="ECO:0000313" key="10">
    <source>
        <dbReference type="Proteomes" id="UP001144471"/>
    </source>
</evidence>
<protein>
    <recommendedName>
        <fullName evidence="8">ABC transmembrane type-1 domain-containing protein</fullName>
    </recommendedName>
</protein>
<dbReference type="GO" id="GO:0055085">
    <property type="term" value="P:transmembrane transport"/>
    <property type="evidence" value="ECO:0007669"/>
    <property type="project" value="InterPro"/>
</dbReference>
<dbReference type="InterPro" id="IPR000515">
    <property type="entry name" value="MetI-like"/>
</dbReference>
<comment type="caution">
    <text evidence="9">The sequence shown here is derived from an EMBL/GenBank/DDBJ whole genome shotgun (WGS) entry which is preliminary data.</text>
</comment>
<comment type="subcellular location">
    <subcellularLocation>
        <location evidence="1 7">Cell membrane</location>
        <topology evidence="1 7">Multi-pass membrane protein</topology>
    </subcellularLocation>
</comment>
<evidence type="ECO:0000256" key="3">
    <source>
        <dbReference type="ARBA" id="ARBA00022475"/>
    </source>
</evidence>